<organism evidence="1 2">
    <name type="scientific">Purpureocillium lilacinum</name>
    <name type="common">Paecilomyces lilacinus</name>
    <dbReference type="NCBI Taxonomy" id="33203"/>
    <lineage>
        <taxon>Eukaryota</taxon>
        <taxon>Fungi</taxon>
        <taxon>Dikarya</taxon>
        <taxon>Ascomycota</taxon>
        <taxon>Pezizomycotina</taxon>
        <taxon>Sordariomycetes</taxon>
        <taxon>Hypocreomycetidae</taxon>
        <taxon>Hypocreales</taxon>
        <taxon>Ophiocordycipitaceae</taxon>
        <taxon>Purpureocillium</taxon>
    </lineage>
</organism>
<sequence length="360" mass="41130">MRIGTVISSQWDVYWWCLDPLNHFPSLRTFYFRPRFRLDAPSEHTTHMAKKIAAANLVNLRHCSLSLSFHTHNDIPVEVQKRLQLSLLSRASVVSLTIRCAQHWILSEEQYWTFGHEAAHIHSVGQPGPCAGLGLTKFTNLRKLSLRWDGLLLSWLSGLLRLLRRLESFLFQVSLRYSASYPVADIPLDLALESVADTLRILNLEPVDISASPESWEDDFRLMEDVGCRWSTRGLEAFQQLETLGLPGSSFELHRNRTRSAGTEHFLNLPRSLTNFDLANAYLLSMEPIGGTSPFSEELHATNALTLDWMARKTLGEMCQAVSSWHRLRHITVQPSDDLNLDDIRQRLPPVHLERNAKQC</sequence>
<comment type="caution">
    <text evidence="1">The sequence shown here is derived from an EMBL/GenBank/DDBJ whole genome shotgun (WGS) entry which is preliminary data.</text>
</comment>
<reference evidence="1 2" key="1">
    <citation type="journal article" date="2016" name="Front. Microbiol.">
        <title>Genome and transcriptome sequences reveal the specific parasitism of the nematophagous Purpureocillium lilacinum 36-1.</title>
        <authorList>
            <person name="Xie J."/>
            <person name="Li S."/>
            <person name="Mo C."/>
            <person name="Xiao X."/>
            <person name="Peng D."/>
            <person name="Wang G."/>
            <person name="Xiao Y."/>
        </authorList>
    </citation>
    <scope>NUCLEOTIDE SEQUENCE [LARGE SCALE GENOMIC DNA]</scope>
    <source>
        <strain evidence="1 2">36-1</strain>
    </source>
</reference>
<gene>
    <name evidence="1" type="ORF">PCL_09552</name>
</gene>
<evidence type="ECO:0000313" key="1">
    <source>
        <dbReference type="EMBL" id="PWI64539.1"/>
    </source>
</evidence>
<dbReference type="EMBL" id="LCWV01000055">
    <property type="protein sequence ID" value="PWI64539.1"/>
    <property type="molecule type" value="Genomic_DNA"/>
</dbReference>
<protein>
    <submittedName>
        <fullName evidence="1">Uncharacterized protein</fullName>
    </submittedName>
</protein>
<dbReference type="Proteomes" id="UP000245956">
    <property type="component" value="Unassembled WGS sequence"/>
</dbReference>
<dbReference type="AlphaFoldDB" id="A0A2U3DQM0"/>
<name>A0A2U3DQM0_PURLI</name>
<proteinExistence type="predicted"/>
<evidence type="ECO:0000313" key="2">
    <source>
        <dbReference type="Proteomes" id="UP000245956"/>
    </source>
</evidence>
<accession>A0A2U3DQM0</accession>